<feature type="compositionally biased region" description="Basic and acidic residues" evidence="1">
    <location>
        <begin position="525"/>
        <end position="534"/>
    </location>
</feature>
<gene>
    <name evidence="2" type="ORF">LEL_03240</name>
</gene>
<feature type="compositionally biased region" description="Pro residues" evidence="1">
    <location>
        <begin position="682"/>
        <end position="693"/>
    </location>
</feature>
<sequence>MAQPSNMVSFFGLRFGGDKKKGLAKSGDKNGQDNWKGIDQSGLPRGQFYGAPQHNEHLARPGTSYSTKGPTNWRQTFKGFGANSSMVDLSTPMRKESVSGLRHQPSEANFRNPWKNSSTANLPMPSALGGSGLRVGTPERPSTAGGRAKEWVNPLDVHFCKDPTGGPPSRSSNADGPAKSPLALHFGVDDDDDVAKSSTPPKDKTSLSKNDTTLNNGYPSPPQSVNNADQTLSPSLSDLSVAGKQNVDPSSLPSPAASAPRSSEDRWEAPVIRNVLAKRDTTTFHSPRRCSFTMDLEQQELERLRKQRQTEGFAGSFADFDFGEIITKQASIEQFPEPPSSGLNASPKAEPFPTLTENQSPRGKQGSSSTNAAKSAPKRPERSPRNSQMDPTSMRSMNNSPELASTNFQLPVPAPMEAPRTAGARPATSYGRIGGPPAAAAGAHPGNDPVTTFEPPPRLGFRARLGSDASSRRKAQPPKPLKTSASQPALLQKGVSPSVQRDEPSPKSPFLPPSLSTNHLSSSEDTERSLDIKSPRSPYTNPTLEGDFPVSKGLPRGRQPPRRPPRSDEAPSPERPGFSLPDWGLVNPAEPRHSAMPPPLMTIGQRRPSTSSAIDMGLPSPSFASLELDISSSGESLTQAFEEALGKTQLSPGLVGDFFTVDTSSVSPINTTTRVEARKAPPRPAPVTLPPSPKKSTEPRSPAPTQSEFGNTFI</sequence>
<dbReference type="STRING" id="1081108.A0A168IWZ4"/>
<feature type="region of interest" description="Disordered" evidence="1">
    <location>
        <begin position="19"/>
        <end position="72"/>
    </location>
</feature>
<feature type="compositionally biased region" description="Polar residues" evidence="1">
    <location>
        <begin position="703"/>
        <end position="714"/>
    </location>
</feature>
<feature type="compositionally biased region" description="Polar residues" evidence="1">
    <location>
        <begin position="106"/>
        <end position="121"/>
    </location>
</feature>
<feature type="region of interest" description="Disordered" evidence="1">
    <location>
        <begin position="328"/>
        <end position="618"/>
    </location>
</feature>
<dbReference type="Proteomes" id="UP000076881">
    <property type="component" value="Unassembled WGS sequence"/>
</dbReference>
<dbReference type="AlphaFoldDB" id="A0A168IWZ4"/>
<evidence type="ECO:0000313" key="2">
    <source>
        <dbReference type="EMBL" id="OAA79754.1"/>
    </source>
</evidence>
<feature type="compositionally biased region" description="Polar residues" evidence="1">
    <location>
        <begin position="63"/>
        <end position="72"/>
    </location>
</feature>
<feature type="compositionally biased region" description="Polar residues" evidence="1">
    <location>
        <begin position="483"/>
        <end position="499"/>
    </location>
</feature>
<keyword evidence="3" id="KW-1185">Reference proteome</keyword>
<feature type="compositionally biased region" description="Polar residues" evidence="1">
    <location>
        <begin position="663"/>
        <end position="674"/>
    </location>
</feature>
<feature type="compositionally biased region" description="Low complexity" evidence="1">
    <location>
        <begin position="435"/>
        <end position="446"/>
    </location>
</feature>
<feature type="compositionally biased region" description="Low complexity" evidence="1">
    <location>
        <begin position="249"/>
        <end position="261"/>
    </location>
</feature>
<reference evidence="2 3" key="1">
    <citation type="journal article" date="2016" name="Genome Biol. Evol.">
        <title>Divergent and convergent evolution of fungal pathogenicity.</title>
        <authorList>
            <person name="Shang Y."/>
            <person name="Xiao G."/>
            <person name="Zheng P."/>
            <person name="Cen K."/>
            <person name="Zhan S."/>
            <person name="Wang C."/>
        </authorList>
    </citation>
    <scope>NUCLEOTIDE SEQUENCE [LARGE SCALE GENOMIC DNA]</scope>
    <source>
        <strain evidence="2 3">RCEF 1005</strain>
    </source>
</reference>
<evidence type="ECO:0000256" key="1">
    <source>
        <dbReference type="SAM" id="MobiDB-lite"/>
    </source>
</evidence>
<feature type="region of interest" description="Disordered" evidence="1">
    <location>
        <begin position="93"/>
        <end position="269"/>
    </location>
</feature>
<accession>A0A168IWZ4</accession>
<feature type="compositionally biased region" description="Basic and acidic residues" evidence="1">
    <location>
        <begin position="19"/>
        <end position="31"/>
    </location>
</feature>
<evidence type="ECO:0000313" key="3">
    <source>
        <dbReference type="Proteomes" id="UP000076881"/>
    </source>
</evidence>
<organism evidence="2 3">
    <name type="scientific">Akanthomyces lecanii RCEF 1005</name>
    <dbReference type="NCBI Taxonomy" id="1081108"/>
    <lineage>
        <taxon>Eukaryota</taxon>
        <taxon>Fungi</taxon>
        <taxon>Dikarya</taxon>
        <taxon>Ascomycota</taxon>
        <taxon>Pezizomycotina</taxon>
        <taxon>Sordariomycetes</taxon>
        <taxon>Hypocreomycetidae</taxon>
        <taxon>Hypocreales</taxon>
        <taxon>Cordycipitaceae</taxon>
        <taxon>Akanthomyces</taxon>
        <taxon>Cordyceps confragosa</taxon>
    </lineage>
</organism>
<feature type="compositionally biased region" description="Polar residues" evidence="1">
    <location>
        <begin position="355"/>
        <end position="373"/>
    </location>
</feature>
<feature type="compositionally biased region" description="Polar residues" evidence="1">
    <location>
        <begin position="385"/>
        <end position="409"/>
    </location>
</feature>
<dbReference type="OrthoDB" id="5234071at2759"/>
<name>A0A168IWZ4_CORDF</name>
<comment type="caution">
    <text evidence="2">The sequence shown here is derived from an EMBL/GenBank/DDBJ whole genome shotgun (WGS) entry which is preliminary data.</text>
</comment>
<protein>
    <submittedName>
        <fullName evidence="2">Uncharacterized protein</fullName>
    </submittedName>
</protein>
<dbReference type="EMBL" id="AZHF01000002">
    <property type="protein sequence ID" value="OAA79754.1"/>
    <property type="molecule type" value="Genomic_DNA"/>
</dbReference>
<proteinExistence type="predicted"/>
<feature type="compositionally biased region" description="Polar residues" evidence="1">
    <location>
        <begin position="207"/>
        <end position="238"/>
    </location>
</feature>
<feature type="region of interest" description="Disordered" evidence="1">
    <location>
        <begin position="663"/>
        <end position="714"/>
    </location>
</feature>